<feature type="domain" description="TonB C-terminal" evidence="10">
    <location>
        <begin position="172"/>
        <end position="269"/>
    </location>
</feature>
<dbReference type="Gene3D" id="3.30.1150.10">
    <property type="match status" value="1"/>
</dbReference>
<dbReference type="PANTHER" id="PTHR33446:SF11">
    <property type="entry name" value="TONB3"/>
    <property type="match status" value="1"/>
</dbReference>
<evidence type="ECO:0000259" key="10">
    <source>
        <dbReference type="PROSITE" id="PS52015"/>
    </source>
</evidence>
<keyword evidence="9" id="KW-0472">Membrane</keyword>
<keyword evidence="3" id="KW-0813">Transport</keyword>
<evidence type="ECO:0000256" key="5">
    <source>
        <dbReference type="ARBA" id="ARBA00022519"/>
    </source>
</evidence>
<dbReference type="Proteomes" id="UP001564408">
    <property type="component" value="Unassembled WGS sequence"/>
</dbReference>
<dbReference type="NCBIfam" id="TIGR01352">
    <property type="entry name" value="tonB_Cterm"/>
    <property type="match status" value="1"/>
</dbReference>
<evidence type="ECO:0000256" key="2">
    <source>
        <dbReference type="ARBA" id="ARBA00006555"/>
    </source>
</evidence>
<accession>A0ABV4BGF7</accession>
<name>A0ABV4BGF7_9GAMM</name>
<dbReference type="EMBL" id="JBDKXB010000003">
    <property type="protein sequence ID" value="MEY6431470.1"/>
    <property type="molecule type" value="Genomic_DNA"/>
</dbReference>
<keyword evidence="5" id="KW-0997">Cell inner membrane</keyword>
<evidence type="ECO:0000256" key="9">
    <source>
        <dbReference type="ARBA" id="ARBA00023136"/>
    </source>
</evidence>
<evidence type="ECO:0000256" key="7">
    <source>
        <dbReference type="ARBA" id="ARBA00022927"/>
    </source>
</evidence>
<proteinExistence type="inferred from homology"/>
<evidence type="ECO:0000313" key="12">
    <source>
        <dbReference type="Proteomes" id="UP001564408"/>
    </source>
</evidence>
<gene>
    <name evidence="11" type="ORF">ABC977_03505</name>
</gene>
<evidence type="ECO:0000256" key="1">
    <source>
        <dbReference type="ARBA" id="ARBA00004383"/>
    </source>
</evidence>
<sequence length="272" mass="29628">MTRGAGPFGWALALATALHLGLILGIAIQPPDVRPSEGGRETLEILLVRAAEPSPEPPSASALAQIDHLGAGGDAAADAEVPVSDPEGAIDTSVEVEFEAPPEPLFEDPPILEPPIETRPAPIDVARIFDSRGAEIARLTERARERSNAYANRPRRKAISASTTEYKYASYLDDWRRKVEQIGNLNYPEVAKQRQLYGNLILHVAVRADGQVETIRVLRSSGFAELDEAAVRIVELAAPFAPFPPAIRAETDVLDITRTWQFLHGHRLGWGQ</sequence>
<dbReference type="PANTHER" id="PTHR33446">
    <property type="entry name" value="PROTEIN TONB-RELATED"/>
    <property type="match status" value="1"/>
</dbReference>
<dbReference type="Pfam" id="PF03544">
    <property type="entry name" value="TonB_C"/>
    <property type="match status" value="1"/>
</dbReference>
<keyword evidence="6" id="KW-0812">Transmembrane</keyword>
<dbReference type="InterPro" id="IPR051045">
    <property type="entry name" value="TonB-dependent_transducer"/>
</dbReference>
<comment type="similarity">
    <text evidence="2">Belongs to the TonB family.</text>
</comment>
<keyword evidence="8" id="KW-1133">Transmembrane helix</keyword>
<keyword evidence="7" id="KW-0653">Protein transport</keyword>
<evidence type="ECO:0000256" key="8">
    <source>
        <dbReference type="ARBA" id="ARBA00022989"/>
    </source>
</evidence>
<dbReference type="RefSeq" id="WP_369665852.1">
    <property type="nucleotide sequence ID" value="NZ_JBDKXB010000003.1"/>
</dbReference>
<keyword evidence="12" id="KW-1185">Reference proteome</keyword>
<reference evidence="11 12" key="1">
    <citation type="submission" date="2024-05" db="EMBL/GenBank/DDBJ databases">
        <title>Genome Sequence and Characterization of the New Strain Purple Sulfur Bacterium of Genus Thioalkalicoccus.</title>
        <authorList>
            <person name="Bryantseva I.A."/>
            <person name="Kyndt J.A."/>
            <person name="Imhoff J.F."/>
        </authorList>
    </citation>
    <scope>NUCLEOTIDE SEQUENCE [LARGE SCALE GENOMIC DNA]</scope>
    <source>
        <strain evidence="11 12">Um2</strain>
    </source>
</reference>
<dbReference type="SUPFAM" id="SSF74653">
    <property type="entry name" value="TolA/TonB C-terminal domain"/>
    <property type="match status" value="1"/>
</dbReference>
<dbReference type="InterPro" id="IPR037682">
    <property type="entry name" value="TonB_C"/>
</dbReference>
<evidence type="ECO:0000256" key="3">
    <source>
        <dbReference type="ARBA" id="ARBA00022448"/>
    </source>
</evidence>
<comment type="subcellular location">
    <subcellularLocation>
        <location evidence="1">Cell inner membrane</location>
        <topology evidence="1">Single-pass membrane protein</topology>
        <orientation evidence="1">Periplasmic side</orientation>
    </subcellularLocation>
</comment>
<organism evidence="11 12">
    <name type="scientific">Thioalkalicoccus limnaeus</name>
    <dbReference type="NCBI Taxonomy" id="120681"/>
    <lineage>
        <taxon>Bacteria</taxon>
        <taxon>Pseudomonadati</taxon>
        <taxon>Pseudomonadota</taxon>
        <taxon>Gammaproteobacteria</taxon>
        <taxon>Chromatiales</taxon>
        <taxon>Chromatiaceae</taxon>
        <taxon>Thioalkalicoccus</taxon>
    </lineage>
</organism>
<comment type="caution">
    <text evidence="11">The sequence shown here is derived from an EMBL/GenBank/DDBJ whole genome shotgun (WGS) entry which is preliminary data.</text>
</comment>
<dbReference type="InterPro" id="IPR006260">
    <property type="entry name" value="TonB/TolA_C"/>
</dbReference>
<protein>
    <submittedName>
        <fullName evidence="11">TonB family protein</fullName>
    </submittedName>
</protein>
<evidence type="ECO:0000313" key="11">
    <source>
        <dbReference type="EMBL" id="MEY6431470.1"/>
    </source>
</evidence>
<evidence type="ECO:0000256" key="4">
    <source>
        <dbReference type="ARBA" id="ARBA00022475"/>
    </source>
</evidence>
<evidence type="ECO:0000256" key="6">
    <source>
        <dbReference type="ARBA" id="ARBA00022692"/>
    </source>
</evidence>
<keyword evidence="4" id="KW-1003">Cell membrane</keyword>
<dbReference type="PROSITE" id="PS52015">
    <property type="entry name" value="TONB_CTD"/>
    <property type="match status" value="1"/>
</dbReference>